<organism evidence="2 3">
    <name type="scientific">Solidesulfovibrio magneticus str. Maddingley MBC34</name>
    <dbReference type="NCBI Taxonomy" id="1206767"/>
    <lineage>
        <taxon>Bacteria</taxon>
        <taxon>Pseudomonadati</taxon>
        <taxon>Thermodesulfobacteriota</taxon>
        <taxon>Desulfovibrionia</taxon>
        <taxon>Desulfovibrionales</taxon>
        <taxon>Desulfovibrionaceae</taxon>
        <taxon>Solidesulfovibrio</taxon>
    </lineage>
</organism>
<dbReference type="Proteomes" id="UP000006272">
    <property type="component" value="Unassembled WGS sequence"/>
</dbReference>
<dbReference type="InterPro" id="IPR055259">
    <property type="entry name" value="YkvP/CgeB_Glyco_trans-like"/>
</dbReference>
<proteinExistence type="predicted"/>
<dbReference type="PATRIC" id="fig|1206767.3.peg.2357"/>
<dbReference type="AlphaFoldDB" id="K6GPL0"/>
<reference evidence="2 3" key="1">
    <citation type="submission" date="2012-07" db="EMBL/GenBank/DDBJ databases">
        <title>Draft genome sequence of Desulfovibrio magneticus str. Maddingley MBC34 obtained from a metagenomic sequence of a methanogenic enrichment isolated from coal-seam formation water in Victoria, Australia.</title>
        <authorList>
            <person name="Greenfield P."/>
            <person name="Hendry P."/>
            <person name="Li D."/>
            <person name="Rosewarne C.P."/>
            <person name="Tran-Dinh N."/>
            <person name="Elbourne L.D.H."/>
            <person name="Paulsen I.T."/>
            <person name="Midgley D.J."/>
        </authorList>
    </citation>
    <scope>NUCLEOTIDE SEQUENCE [LARGE SCALE GENOMIC DNA]</scope>
    <source>
        <strain evidence="3">Maddingley MBC34</strain>
    </source>
</reference>
<evidence type="ECO:0000313" key="3">
    <source>
        <dbReference type="Proteomes" id="UP000006272"/>
    </source>
</evidence>
<name>K6GPL0_9BACT</name>
<gene>
    <name evidence="2" type="ORF">B193_2412</name>
</gene>
<dbReference type="Gene3D" id="3.40.50.2000">
    <property type="entry name" value="Glycogen Phosphorylase B"/>
    <property type="match status" value="1"/>
</dbReference>
<protein>
    <recommendedName>
        <fullName evidence="1">Spore protein YkvP/CgeB glycosyl transferase-like domain-containing protein</fullName>
    </recommendedName>
</protein>
<dbReference type="EMBL" id="ALAO01000196">
    <property type="protein sequence ID" value="EKO38890.1"/>
    <property type="molecule type" value="Genomic_DNA"/>
</dbReference>
<evidence type="ECO:0000313" key="2">
    <source>
        <dbReference type="EMBL" id="EKO38890.1"/>
    </source>
</evidence>
<sequence length="282" mass="32067">MARIVLIYDALLRPDTTGTLCRAALARLGHEVVHYPPLRRDGDTLRFGGYAGLPLGADLYLQIDDDIAYPAPDVAGKKAYWCIDVHRMDAMVGDMTRLEKMRGFDTVFSAQKDMAQKLDLPWLPLACDERLWRRLPQAENRYDWCFVGNLHTPQRRELFARLAQRFPRCFVGNAYGREQNAVYNASTLILNLTVGNDVNMRFFEAQAAGGTLVSNRPGNGEDELFSHVAYYDDPASLMTLMAELLADPRQAKTLGYNQWRETTARHTYALRMRRLLEECGVV</sequence>
<comment type="caution">
    <text evidence="2">The sequence shown here is derived from an EMBL/GenBank/DDBJ whole genome shotgun (WGS) entry which is preliminary data.</text>
</comment>
<dbReference type="Pfam" id="PF13524">
    <property type="entry name" value="Glyco_trans_1_2"/>
    <property type="match status" value="1"/>
</dbReference>
<accession>K6GPL0</accession>
<evidence type="ECO:0000259" key="1">
    <source>
        <dbReference type="Pfam" id="PF13524"/>
    </source>
</evidence>
<feature type="domain" description="Spore protein YkvP/CgeB glycosyl transferase-like" evidence="1">
    <location>
        <begin position="166"/>
        <end position="277"/>
    </location>
</feature>
<dbReference type="SUPFAM" id="SSF53756">
    <property type="entry name" value="UDP-Glycosyltransferase/glycogen phosphorylase"/>
    <property type="match status" value="1"/>
</dbReference>